<proteinExistence type="predicted"/>
<feature type="region of interest" description="Disordered" evidence="11">
    <location>
        <begin position="277"/>
        <end position="315"/>
    </location>
</feature>
<keyword evidence="10 12" id="KW-0472">Membrane</keyword>
<evidence type="ECO:0000313" key="14">
    <source>
        <dbReference type="EMBL" id="OBT99765.1"/>
    </source>
</evidence>
<evidence type="ECO:0000256" key="4">
    <source>
        <dbReference type="ARBA" id="ARBA00022617"/>
    </source>
</evidence>
<evidence type="ECO:0000256" key="1">
    <source>
        <dbReference type="ARBA" id="ARBA00001970"/>
    </source>
</evidence>
<dbReference type="RefSeq" id="XP_018133498.1">
    <property type="nucleotide sequence ID" value="XM_018271517.2"/>
</dbReference>
<evidence type="ECO:0000256" key="6">
    <source>
        <dbReference type="ARBA" id="ARBA00022723"/>
    </source>
</evidence>
<dbReference type="SMART" id="SM00665">
    <property type="entry name" value="B561"/>
    <property type="match status" value="1"/>
</dbReference>
<dbReference type="GO" id="GO:0016020">
    <property type="term" value="C:membrane"/>
    <property type="evidence" value="ECO:0007669"/>
    <property type="project" value="UniProtKB-SubCell"/>
</dbReference>
<evidence type="ECO:0000256" key="5">
    <source>
        <dbReference type="ARBA" id="ARBA00022692"/>
    </source>
</evidence>
<dbReference type="GO" id="GO:0020037">
    <property type="term" value="F:heme binding"/>
    <property type="evidence" value="ECO:0007669"/>
    <property type="project" value="TreeGrafter"/>
</dbReference>
<dbReference type="CDD" id="cd08760">
    <property type="entry name" value="Cyt_b561_FRRS1_like"/>
    <property type="match status" value="1"/>
</dbReference>
<name>A0A1B8GV99_9PEZI</name>
<dbReference type="PANTHER" id="PTHR15422:SF24">
    <property type="entry name" value="DOMON RELATED DOMAIN-CONTAINING PROTEIN"/>
    <property type="match status" value="1"/>
</dbReference>
<evidence type="ECO:0000256" key="8">
    <source>
        <dbReference type="ARBA" id="ARBA00022989"/>
    </source>
</evidence>
<keyword evidence="5 12" id="KW-0812">Transmembrane</keyword>
<dbReference type="GO" id="GO:0046872">
    <property type="term" value="F:metal ion binding"/>
    <property type="evidence" value="ECO:0007669"/>
    <property type="project" value="UniProtKB-KW"/>
</dbReference>
<dbReference type="STRING" id="342668.A0A1B8GV99"/>
<keyword evidence="3" id="KW-0813">Transport</keyword>
<feature type="transmembrane region" description="Helical" evidence="12">
    <location>
        <begin position="205"/>
        <end position="222"/>
    </location>
</feature>
<evidence type="ECO:0000256" key="12">
    <source>
        <dbReference type="SAM" id="Phobius"/>
    </source>
</evidence>
<feature type="compositionally biased region" description="Low complexity" evidence="11">
    <location>
        <begin position="743"/>
        <end position="752"/>
    </location>
</feature>
<dbReference type="PANTHER" id="PTHR15422">
    <property type="entry name" value="OS05G0565100 PROTEIN"/>
    <property type="match status" value="1"/>
</dbReference>
<feature type="transmembrane region" description="Helical" evidence="12">
    <location>
        <begin position="178"/>
        <end position="199"/>
    </location>
</feature>
<comment type="subcellular location">
    <subcellularLocation>
        <location evidence="2">Membrane</location>
        <topology evidence="2">Multi-pass membrane protein</topology>
    </subcellularLocation>
</comment>
<feature type="compositionally biased region" description="Low complexity" evidence="11">
    <location>
        <begin position="602"/>
        <end position="614"/>
    </location>
</feature>
<keyword evidence="8 12" id="KW-1133">Transmembrane helix</keyword>
<feature type="region of interest" description="Disordered" evidence="11">
    <location>
        <begin position="345"/>
        <end position="380"/>
    </location>
</feature>
<gene>
    <name evidence="14" type="ORF">VE01_02003</name>
</gene>
<keyword evidence="4" id="KW-0349">Heme</keyword>
<feature type="compositionally biased region" description="Basic and acidic residues" evidence="11">
    <location>
        <begin position="470"/>
        <end position="500"/>
    </location>
</feature>
<evidence type="ECO:0000313" key="15">
    <source>
        <dbReference type="Proteomes" id="UP000091956"/>
    </source>
</evidence>
<feature type="transmembrane region" description="Helical" evidence="12">
    <location>
        <begin position="105"/>
        <end position="126"/>
    </location>
</feature>
<feature type="compositionally biased region" description="Basic and acidic residues" evidence="11">
    <location>
        <begin position="648"/>
        <end position="668"/>
    </location>
</feature>
<accession>A0A1B8GV99</accession>
<keyword evidence="7" id="KW-0249">Electron transport</keyword>
<keyword evidence="9" id="KW-0408">Iron</keyword>
<dbReference type="OrthoDB" id="19261at2759"/>
<dbReference type="InterPro" id="IPR045150">
    <property type="entry name" value="CYB561D1/2"/>
</dbReference>
<feature type="transmembrane region" description="Helical" evidence="12">
    <location>
        <begin position="138"/>
        <end position="157"/>
    </location>
</feature>
<feature type="compositionally biased region" description="Basic and acidic residues" evidence="11">
    <location>
        <begin position="577"/>
        <end position="588"/>
    </location>
</feature>
<feature type="domain" description="Cytochrome b561" evidence="13">
    <location>
        <begin position="35"/>
        <end position="228"/>
    </location>
</feature>
<dbReference type="EMBL" id="KV460211">
    <property type="protein sequence ID" value="OBT99765.1"/>
    <property type="molecule type" value="Genomic_DNA"/>
</dbReference>
<dbReference type="Gene3D" id="1.20.120.1770">
    <property type="match status" value="1"/>
</dbReference>
<feature type="compositionally biased region" description="Pro residues" evidence="11">
    <location>
        <begin position="541"/>
        <end position="555"/>
    </location>
</feature>
<feature type="compositionally biased region" description="Polar residues" evidence="11">
    <location>
        <begin position="432"/>
        <end position="444"/>
    </location>
</feature>
<feature type="compositionally biased region" description="Basic and acidic residues" evidence="11">
    <location>
        <begin position="509"/>
        <end position="520"/>
    </location>
</feature>
<evidence type="ECO:0000259" key="13">
    <source>
        <dbReference type="PROSITE" id="PS50939"/>
    </source>
</evidence>
<evidence type="ECO:0000256" key="10">
    <source>
        <dbReference type="ARBA" id="ARBA00023136"/>
    </source>
</evidence>
<feature type="region of interest" description="Disordered" evidence="11">
    <location>
        <begin position="408"/>
        <end position="450"/>
    </location>
</feature>
<evidence type="ECO:0000256" key="7">
    <source>
        <dbReference type="ARBA" id="ARBA00022982"/>
    </source>
</evidence>
<feature type="region of interest" description="Disordered" evidence="11">
    <location>
        <begin position="470"/>
        <end position="796"/>
    </location>
</feature>
<dbReference type="GO" id="GO:0140575">
    <property type="term" value="F:transmembrane monodehydroascorbate reductase activity"/>
    <property type="evidence" value="ECO:0007669"/>
    <property type="project" value="InterPro"/>
</dbReference>
<protein>
    <recommendedName>
        <fullName evidence="13">Cytochrome b561 domain-containing protein</fullName>
    </recommendedName>
</protein>
<dbReference type="PROSITE" id="PS50939">
    <property type="entry name" value="CYTOCHROME_B561"/>
    <property type="match status" value="1"/>
</dbReference>
<dbReference type="Proteomes" id="UP000091956">
    <property type="component" value="Unassembled WGS sequence"/>
</dbReference>
<evidence type="ECO:0000256" key="3">
    <source>
        <dbReference type="ARBA" id="ARBA00022448"/>
    </source>
</evidence>
<feature type="transmembrane region" description="Helical" evidence="12">
    <location>
        <begin position="390"/>
        <end position="410"/>
    </location>
</feature>
<dbReference type="GeneID" id="28835389"/>
<evidence type="ECO:0000256" key="2">
    <source>
        <dbReference type="ARBA" id="ARBA00004141"/>
    </source>
</evidence>
<evidence type="ECO:0000256" key="9">
    <source>
        <dbReference type="ARBA" id="ARBA00023004"/>
    </source>
</evidence>
<feature type="compositionally biased region" description="Basic and acidic residues" evidence="11">
    <location>
        <begin position="292"/>
        <end position="314"/>
    </location>
</feature>
<reference evidence="14 15" key="1">
    <citation type="submission" date="2016-03" db="EMBL/GenBank/DDBJ databases">
        <title>Comparative genomics of Pseudogymnoascus destructans, the fungus causing white-nose syndrome of bats.</title>
        <authorList>
            <person name="Palmer J.M."/>
            <person name="Drees K.P."/>
            <person name="Foster J.T."/>
            <person name="Lindner D.L."/>
        </authorList>
    </citation>
    <scope>NUCLEOTIDE SEQUENCE [LARGE SCALE GENOMIC DNA]</scope>
    <source>
        <strain evidence="14 15">UAMH 10579</strain>
    </source>
</reference>
<organism evidence="14 15">
    <name type="scientific">Pseudogymnoascus verrucosus</name>
    <dbReference type="NCBI Taxonomy" id="342668"/>
    <lineage>
        <taxon>Eukaryota</taxon>
        <taxon>Fungi</taxon>
        <taxon>Dikarya</taxon>
        <taxon>Ascomycota</taxon>
        <taxon>Pezizomycotina</taxon>
        <taxon>Leotiomycetes</taxon>
        <taxon>Thelebolales</taxon>
        <taxon>Thelebolaceae</taxon>
        <taxon>Pseudogymnoascus</taxon>
    </lineage>
</organism>
<reference evidence="15" key="2">
    <citation type="journal article" date="2018" name="Nat. Commun.">
        <title>Extreme sensitivity to ultraviolet light in the fungal pathogen causing white-nose syndrome of bats.</title>
        <authorList>
            <person name="Palmer J.M."/>
            <person name="Drees K.P."/>
            <person name="Foster J.T."/>
            <person name="Lindner D.L."/>
        </authorList>
    </citation>
    <scope>NUCLEOTIDE SEQUENCE [LARGE SCALE GENOMIC DNA]</scope>
    <source>
        <strain evidence="15">UAMH 10579</strain>
    </source>
</reference>
<keyword evidence="6" id="KW-0479">Metal-binding</keyword>
<dbReference type="AlphaFoldDB" id="A0A1B8GV99"/>
<evidence type="ECO:0000256" key="11">
    <source>
        <dbReference type="SAM" id="MobiDB-lite"/>
    </source>
</evidence>
<sequence>MAPAPVDGLSPPGSSTYSSNTLYVGDGTWDSQRNTFLLPNLVGLNFETMRYNGMGNRFASQPQYHYLIRAHGIIAVIVFLLLIPTSILMSRFYGKIPGRGVRVHIYLNILALFLSTVVFILGFMAVGPSRSLTNPHHGLGVAIYVLIIWQTLVGNWIRKKFKKKMYRRPPIKLMIHQWMGRATAILGIIQVPLGLVLYGSPKWTFILYTLWMTFLLIFYFIAQHRAYGDTHHHGGHGGHLEGGTVIEEKKSGGWGKYLAPLAAGAGAVWLGKKFSHRHDDDDEVVPSRRGSRRDSRRDSASYFTEDEKPDHKEGGGLFKKLMLGAAVAGAGIFAKKKYDKRHAHDDEYSAVAGDTPSRRPSRRHEPIGSDYTESTIEVRRADDRPGHSKLLPAAGGAALGALGAAAIGAAKRPRTPPPVKSPRRNPRRDSFDTYTSIASPSRVNESGGHGARNGILAGLGLGWLGKKFKDRKDDREQERLDDIRRQELEDEKRLEAERRYGNRPPRYTGDGHRPPRRHDYDEESDLSSDFTSLHPRRAGDPIPPSNLGPGAPPVPIGAQGSRHDIVDPVPMPTGPPRDGHDRFEDPYLPRRQSSRSRRDAEAAAATAGAVLAASEVDRRRHRSRSQGGGYRDDERDGSRPSATVKVRVRPEDVTLQRLTREEAAERDARRRRRHSLSDSEVSAGPSGRYRRDESASRQAAERRAERRAEADLEPLSPPRPAFAKGRAKDSAYYSGPSGGSGRPSGPESIGSPDSGPAYSGMSPTGTGMSEDPAERRRRRRAERSRAGSQGGPPEFT</sequence>
<feature type="transmembrane region" description="Helical" evidence="12">
    <location>
        <begin position="70"/>
        <end position="93"/>
    </location>
</feature>
<keyword evidence="15" id="KW-1185">Reference proteome</keyword>
<comment type="cofactor">
    <cofactor evidence="1">
        <name>heme b</name>
        <dbReference type="ChEBI" id="CHEBI:60344"/>
    </cofactor>
</comment>
<dbReference type="InterPro" id="IPR006593">
    <property type="entry name" value="Cyt_b561/ferric_Rdtase_TM"/>
</dbReference>
<feature type="compositionally biased region" description="Basic and acidic residues" evidence="11">
    <location>
        <begin position="689"/>
        <end position="710"/>
    </location>
</feature>